<dbReference type="PANTHER" id="PTHR12247">
    <property type="entry name" value="POLYCOMB GROUP PROTEIN"/>
    <property type="match status" value="1"/>
</dbReference>
<feature type="compositionally biased region" description="Pro residues" evidence="8">
    <location>
        <begin position="395"/>
        <end position="412"/>
    </location>
</feature>
<dbReference type="InterPro" id="IPR050548">
    <property type="entry name" value="PcG_chromatin_remod_factors"/>
</dbReference>
<organism evidence="11 12">
    <name type="scientific">Scophthalmus maximus</name>
    <name type="common">Turbot</name>
    <name type="synonym">Psetta maxima</name>
    <dbReference type="NCBI Taxonomy" id="52904"/>
    <lineage>
        <taxon>Eukaryota</taxon>
        <taxon>Metazoa</taxon>
        <taxon>Chordata</taxon>
        <taxon>Craniata</taxon>
        <taxon>Vertebrata</taxon>
        <taxon>Euteleostomi</taxon>
        <taxon>Actinopterygii</taxon>
        <taxon>Neopterygii</taxon>
        <taxon>Teleostei</taxon>
        <taxon>Neoteleostei</taxon>
        <taxon>Acanthomorphata</taxon>
        <taxon>Carangaria</taxon>
        <taxon>Pleuronectiformes</taxon>
        <taxon>Pleuronectoidei</taxon>
        <taxon>Scophthalmidae</taxon>
        <taxon>Scophthalmus</taxon>
    </lineage>
</organism>
<reference evidence="11 12" key="1">
    <citation type="submission" date="2017-12" db="EMBL/GenBank/DDBJ databases">
        <title>Integrating genomic resources of turbot (Scophthalmus maximus) in depth evaluation of genetic and physical mapping variation across individuals.</title>
        <authorList>
            <person name="Martinez P."/>
        </authorList>
    </citation>
    <scope>NUCLEOTIDE SEQUENCE [LARGE SCALE GENOMIC DNA]</scope>
</reference>
<dbReference type="Gene3D" id="1.10.150.50">
    <property type="entry name" value="Transcription Factor, Ets-1"/>
    <property type="match status" value="1"/>
</dbReference>
<dbReference type="InterPro" id="IPR001660">
    <property type="entry name" value="SAM"/>
</dbReference>
<evidence type="ECO:0000256" key="8">
    <source>
        <dbReference type="SAM" id="MobiDB-lite"/>
    </source>
</evidence>
<dbReference type="GO" id="GO:0042393">
    <property type="term" value="F:histone binding"/>
    <property type="evidence" value="ECO:0007669"/>
    <property type="project" value="TreeGrafter"/>
</dbReference>
<dbReference type="GO" id="GO:0035102">
    <property type="term" value="C:PRC1 complex"/>
    <property type="evidence" value="ECO:0007669"/>
    <property type="project" value="TreeGrafter"/>
</dbReference>
<sequence>MERQSPGERQADTVRAVATITTASAAVTMATVSSSSTTCTQAPSASLSLIPSDRQAVQVIQHAIHRPQSMAARYLHQMYAAQQQHLMLRTAALQQHQHTPQLQSLATIQQASICQRQPPPPSTGCLVQPPVVSQSSITLPASPVTAQLVGRTQASNSTSAAGTVSQQAMLLGNRPANCNQAQMYLRTQMLILTPAAPVATVQSDLPAVTCSSLPTSSQVQNLALRAHLPGALASAHSVILKPSAQSPAPSPAASLSKASICALKTNQLTDASTETGSPQIITPAFSPVQTHALVKQQLSCPSGQRVAHHQLILQQATAGALNHRQLQPIALRVAPQETNSHPLSLSVQRLTTPSTQSQTNSDHQTSIPAATVQPQPPPLVAAPQRRTSFPQVQNQPPPPPPPLVLPRLPQNPPASLQRLSLHSVRPLSVQSGKVLLREQELPVGEALVQMPYQNLPPPQTVAVDLKVHVVRRNEAPPSGQTCKVNRLSSEDRKDECSPSRQRDRTPRPLVVSPKQNGAAVMGSSPVTSGHSVIRSPQVEDPSQLTTTISISTTISSSNPPPPPPPPPPSPLPPAILPVAVSVPSHPPSAPASLPGSPDRIHTTHVLTHLIEGFVIREGLEPFPVGPSTLFGDQQASLPESQEMHANGNAAAEDSPPDADQSDSTDSEMEDDGPAADELGESVAAVLQCEYCGSRGYAQTFLRSKRFCSMTCVRRFSVSCTKRITMLRAGRWGHRPMGRRGRPPGRVNGASREYFQTRTRGPCASEHDQRCSPREAEEEDEEEEAQEAEEDEEMEEDEPPVPMKTRLRKQAERQRDREREEQRTPETISVSDGEEDAGRPAQWNVEQVFSFISSLPGGQGVAGEFRSQEIDGQALLLLTEDHLLSTMNLKLGPALKLCAHINSLKDA</sequence>
<gene>
    <name evidence="11" type="ORF">SMAX5B_005898</name>
</gene>
<dbReference type="EMBL" id="CP026249">
    <property type="protein sequence ID" value="AWP03810.1"/>
    <property type="molecule type" value="Genomic_DNA"/>
</dbReference>
<evidence type="ECO:0000259" key="10">
    <source>
        <dbReference type="PROSITE" id="PS51024"/>
    </source>
</evidence>
<dbReference type="STRING" id="52904.ENSSMAP00000025629"/>
<evidence type="ECO:0000256" key="7">
    <source>
        <dbReference type="PROSITE-ProRule" id="PRU00367"/>
    </source>
</evidence>
<feature type="region of interest" description="Disordered" evidence="8">
    <location>
        <begin position="639"/>
        <end position="675"/>
    </location>
</feature>
<dbReference type="GO" id="GO:0003682">
    <property type="term" value="F:chromatin binding"/>
    <property type="evidence" value="ECO:0007669"/>
    <property type="project" value="TreeGrafter"/>
</dbReference>
<feature type="compositionally biased region" description="Low complexity" evidence="8">
    <location>
        <begin position="541"/>
        <end position="557"/>
    </location>
</feature>
<dbReference type="InterPro" id="IPR038603">
    <property type="entry name" value="Znf_FCS_sf"/>
</dbReference>
<feature type="region of interest" description="Disordered" evidence="8">
    <location>
        <begin position="753"/>
        <end position="838"/>
    </location>
</feature>
<comment type="subcellular location">
    <subcellularLocation>
        <location evidence="1">Nucleus</location>
    </subcellularLocation>
</comment>
<evidence type="ECO:0000256" key="4">
    <source>
        <dbReference type="ARBA" id="ARBA00022833"/>
    </source>
</evidence>
<keyword evidence="12" id="KW-1185">Reference proteome</keyword>
<feature type="compositionally biased region" description="Basic and acidic residues" evidence="8">
    <location>
        <begin position="764"/>
        <end position="774"/>
    </location>
</feature>
<proteinExistence type="predicted"/>
<keyword evidence="4" id="KW-0862">Zinc</keyword>
<feature type="compositionally biased region" description="Polar residues" evidence="8">
    <location>
        <begin position="478"/>
        <end position="487"/>
    </location>
</feature>
<dbReference type="PROSITE" id="PS51024">
    <property type="entry name" value="ZF_FCS"/>
    <property type="match status" value="1"/>
</dbReference>
<dbReference type="InterPro" id="IPR013761">
    <property type="entry name" value="SAM/pointed_sf"/>
</dbReference>
<evidence type="ECO:0000256" key="5">
    <source>
        <dbReference type="ARBA" id="ARBA00023125"/>
    </source>
</evidence>
<dbReference type="Proteomes" id="UP000246464">
    <property type="component" value="Chromosome 7"/>
</dbReference>
<keyword evidence="5" id="KW-0238">DNA-binding</keyword>
<dbReference type="SMART" id="SM00454">
    <property type="entry name" value="SAM"/>
    <property type="match status" value="1"/>
</dbReference>
<dbReference type="GO" id="GO:0003677">
    <property type="term" value="F:DNA binding"/>
    <property type="evidence" value="ECO:0007669"/>
    <property type="project" value="UniProtKB-KW"/>
</dbReference>
<keyword evidence="3 7" id="KW-0863">Zinc-finger</keyword>
<evidence type="ECO:0000313" key="11">
    <source>
        <dbReference type="EMBL" id="AWP03810.1"/>
    </source>
</evidence>
<keyword evidence="6" id="KW-0539">Nucleus</keyword>
<feature type="domain" description="FCS-type" evidence="10">
    <location>
        <begin position="679"/>
        <end position="713"/>
    </location>
</feature>
<feature type="compositionally biased region" description="Acidic residues" evidence="8">
    <location>
        <begin position="775"/>
        <end position="798"/>
    </location>
</feature>
<dbReference type="SUPFAM" id="SSF47769">
    <property type="entry name" value="SAM/Pointed domain"/>
    <property type="match status" value="1"/>
</dbReference>
<evidence type="ECO:0000256" key="2">
    <source>
        <dbReference type="ARBA" id="ARBA00022723"/>
    </source>
</evidence>
<protein>
    <submittedName>
        <fullName evidence="11">Putative polyhomeotic-like protein 3</fullName>
    </submittedName>
</protein>
<feature type="compositionally biased region" description="Basic and acidic residues" evidence="8">
    <location>
        <begin position="488"/>
        <end position="506"/>
    </location>
</feature>
<evidence type="ECO:0000256" key="1">
    <source>
        <dbReference type="ARBA" id="ARBA00004123"/>
    </source>
</evidence>
<evidence type="ECO:0000313" key="12">
    <source>
        <dbReference type="Proteomes" id="UP000246464"/>
    </source>
</evidence>
<feature type="region of interest" description="Disordered" evidence="8">
    <location>
        <begin position="349"/>
        <end position="414"/>
    </location>
</feature>
<accession>A0A2U9BJ73</accession>
<dbReference type="Pfam" id="PF21319">
    <property type="entry name" value="zf-FCS_1"/>
    <property type="match status" value="1"/>
</dbReference>
<dbReference type="InterPro" id="IPR012313">
    <property type="entry name" value="Znf_FCS"/>
</dbReference>
<keyword evidence="2" id="KW-0479">Metal-binding</keyword>
<evidence type="ECO:0000256" key="3">
    <source>
        <dbReference type="ARBA" id="ARBA00022771"/>
    </source>
</evidence>
<feature type="compositionally biased region" description="Acidic residues" evidence="8">
    <location>
        <begin position="654"/>
        <end position="675"/>
    </location>
</feature>
<dbReference type="PROSITE" id="PS50105">
    <property type="entry name" value="SAM_DOMAIN"/>
    <property type="match status" value="1"/>
</dbReference>
<feature type="compositionally biased region" description="Pro residues" evidence="8">
    <location>
        <begin position="558"/>
        <end position="575"/>
    </location>
</feature>
<dbReference type="Pfam" id="PF00536">
    <property type="entry name" value="SAM_1"/>
    <property type="match status" value="1"/>
</dbReference>
<feature type="compositionally biased region" description="Basic and acidic residues" evidence="8">
    <location>
        <begin position="808"/>
        <end position="823"/>
    </location>
</feature>
<feature type="region of interest" description="Disordered" evidence="8">
    <location>
        <begin position="472"/>
        <end position="599"/>
    </location>
</feature>
<evidence type="ECO:0000259" key="9">
    <source>
        <dbReference type="PROSITE" id="PS50105"/>
    </source>
</evidence>
<evidence type="ECO:0000256" key="6">
    <source>
        <dbReference type="ARBA" id="ARBA00023242"/>
    </source>
</evidence>
<name>A0A2U9BJ73_SCOMX</name>
<dbReference type="PANTHER" id="PTHR12247:SF88">
    <property type="entry name" value="POLYHOMEOTIC-LIKE PROTEIN 3"/>
    <property type="match status" value="1"/>
</dbReference>
<dbReference type="AlphaFoldDB" id="A0A2U9BJ73"/>
<feature type="domain" description="SAM" evidence="9">
    <location>
        <begin position="842"/>
        <end position="906"/>
    </location>
</feature>
<dbReference type="GO" id="GO:0045892">
    <property type="term" value="P:negative regulation of DNA-templated transcription"/>
    <property type="evidence" value="ECO:0007669"/>
    <property type="project" value="TreeGrafter"/>
</dbReference>
<dbReference type="Gene3D" id="3.30.60.160">
    <property type="match status" value="1"/>
</dbReference>
<dbReference type="GO" id="GO:0008270">
    <property type="term" value="F:zinc ion binding"/>
    <property type="evidence" value="ECO:0007669"/>
    <property type="project" value="UniProtKB-KW"/>
</dbReference>
<feature type="compositionally biased region" description="Polar residues" evidence="8">
    <location>
        <begin position="349"/>
        <end position="367"/>
    </location>
</feature>